<accession>A0A9Q1H9Y6</accession>
<evidence type="ECO:0000313" key="1">
    <source>
        <dbReference type="EMBL" id="KAJ8041397.1"/>
    </source>
</evidence>
<organism evidence="1 2">
    <name type="scientific">Holothuria leucospilota</name>
    <name type="common">Black long sea cucumber</name>
    <name type="synonym">Mertensiothuria leucospilota</name>
    <dbReference type="NCBI Taxonomy" id="206669"/>
    <lineage>
        <taxon>Eukaryota</taxon>
        <taxon>Metazoa</taxon>
        <taxon>Echinodermata</taxon>
        <taxon>Eleutherozoa</taxon>
        <taxon>Echinozoa</taxon>
        <taxon>Holothuroidea</taxon>
        <taxon>Aspidochirotacea</taxon>
        <taxon>Aspidochirotida</taxon>
        <taxon>Holothuriidae</taxon>
        <taxon>Holothuria</taxon>
    </lineage>
</organism>
<dbReference type="EMBL" id="JAIZAY010000005">
    <property type="protein sequence ID" value="KAJ8041397.1"/>
    <property type="molecule type" value="Genomic_DNA"/>
</dbReference>
<evidence type="ECO:0000313" key="2">
    <source>
        <dbReference type="Proteomes" id="UP001152320"/>
    </source>
</evidence>
<reference evidence="1" key="1">
    <citation type="submission" date="2021-10" db="EMBL/GenBank/DDBJ databases">
        <title>Tropical sea cucumber genome reveals ecological adaptation and Cuvierian tubules defense mechanism.</title>
        <authorList>
            <person name="Chen T."/>
        </authorList>
    </citation>
    <scope>NUCLEOTIDE SEQUENCE</scope>
    <source>
        <strain evidence="1">Nanhai2018</strain>
        <tissue evidence="1">Muscle</tissue>
    </source>
</reference>
<keyword evidence="2" id="KW-1185">Reference proteome</keyword>
<sequence length="80" mass="8833">MWMTYGEKINPVIFGGGQRSFGVTESQILKTLLTQYLKIHHSEKLCHTVFGGGQRSSGVTNGQKLITFLLAQYLKVGSSD</sequence>
<protein>
    <submittedName>
        <fullName evidence="1">Uncharacterized protein</fullName>
    </submittedName>
</protein>
<name>A0A9Q1H9Y6_HOLLE</name>
<comment type="caution">
    <text evidence="1">The sequence shown here is derived from an EMBL/GenBank/DDBJ whole genome shotgun (WGS) entry which is preliminary data.</text>
</comment>
<dbReference type="AlphaFoldDB" id="A0A9Q1H9Y6"/>
<dbReference type="Proteomes" id="UP001152320">
    <property type="component" value="Chromosome 5"/>
</dbReference>
<proteinExistence type="predicted"/>
<gene>
    <name evidence="1" type="ORF">HOLleu_12202</name>
</gene>